<accession>A0AAD4JT71</accession>
<reference evidence="2" key="1">
    <citation type="journal article" date="2021" name="Mol. Ecol. Resour.">
        <title>Phylogenomic analyses of the genus Drosophila reveals genomic signals of climate adaptation.</title>
        <authorList>
            <person name="Li F."/>
            <person name="Rane R.V."/>
            <person name="Luria V."/>
            <person name="Xiong Z."/>
            <person name="Chen J."/>
            <person name="Li Z."/>
            <person name="Catullo R.A."/>
            <person name="Griffin P.C."/>
            <person name="Schiffer M."/>
            <person name="Pearce S."/>
            <person name="Lee S.F."/>
            <person name="McElroy K."/>
            <person name="Stocker A."/>
            <person name="Shirriffs J."/>
            <person name="Cockerell F."/>
            <person name="Coppin C."/>
            <person name="Sgro C.M."/>
            <person name="Karger A."/>
            <person name="Cain J.W."/>
            <person name="Weber J.A."/>
            <person name="Santpere G."/>
            <person name="Kirschner M.W."/>
            <person name="Hoffmann A.A."/>
            <person name="Oakeshott J.G."/>
            <person name="Zhang G."/>
        </authorList>
    </citation>
    <scope>NUCLEOTIDE SEQUENCE</scope>
    <source>
        <strain evidence="2">BGI-SZ-2011g</strain>
    </source>
</reference>
<name>A0AAD4JT71_9MUSC</name>
<dbReference type="Proteomes" id="UP001200034">
    <property type="component" value="Unassembled WGS sequence"/>
</dbReference>
<feature type="region of interest" description="Disordered" evidence="1">
    <location>
        <begin position="318"/>
        <end position="337"/>
    </location>
</feature>
<evidence type="ECO:0000313" key="3">
    <source>
        <dbReference type="Proteomes" id="UP001200034"/>
    </source>
</evidence>
<feature type="compositionally biased region" description="Low complexity" evidence="1">
    <location>
        <begin position="318"/>
        <end position="329"/>
    </location>
</feature>
<gene>
    <name evidence="2" type="ORF">KR093_002964</name>
</gene>
<evidence type="ECO:0000256" key="1">
    <source>
        <dbReference type="SAM" id="MobiDB-lite"/>
    </source>
</evidence>
<dbReference type="EMBL" id="JAJJHW010003409">
    <property type="protein sequence ID" value="KAH8358867.1"/>
    <property type="molecule type" value="Genomic_DNA"/>
</dbReference>
<evidence type="ECO:0000313" key="2">
    <source>
        <dbReference type="EMBL" id="KAH8358867.1"/>
    </source>
</evidence>
<comment type="caution">
    <text evidence="2">The sequence shown here is derived from an EMBL/GenBank/DDBJ whole genome shotgun (WGS) entry which is preliminary data.</text>
</comment>
<sequence length="519" mass="57314">RNWQYAKGTLMINALLRAGLLMRYMPLLFLLLLSITMSPAAGITAPLPLELPLPLSELPLQQHQQLHQQHHTSGNYYEPAVSEALAGLAGYAQQQHYYGANGAAGVGGATQARHTLQHVADDDVDGDVGNIGDLAAPPYANYEPRAEAITAAGFVPTTALHGYNNNNNYDSYSNYNNYNSYNNYNGYNGYNNGLHSDAYDGKIDFVINTANYGLDGSGEQQLRGEAPPSPPPSPPGIYYPPPPLPLTLPQAGAPLLDYPIEQFSNYRHTSAGSGVEQQQLQQLEKVAPQPRQLNDVSARAYAGSQQQQQHLQQQQQLQQLQQQRQQRQQSETRFPAQDQQLAARHLVDLPSGGSHNSVAASSNSLPPITTTVHHTPSSSKAIAGLPLAKHIEVTKHVPVTHYQKQHVPFKQPVPLRVSRPVITTIPKPIPIRVPVPKTVAVPQLQEVKIPVEKVRPVAVERPIPFVVERRVPYRVEKPIATPMYYPYPVKVPIIRTVVHKQRPSHKPNHRWAPLNHLLG</sequence>
<proteinExistence type="predicted"/>
<feature type="region of interest" description="Disordered" evidence="1">
    <location>
        <begin position="214"/>
        <end position="250"/>
    </location>
</feature>
<dbReference type="AlphaFoldDB" id="A0AAD4JT71"/>
<feature type="compositionally biased region" description="Pro residues" evidence="1">
    <location>
        <begin position="227"/>
        <end position="246"/>
    </location>
</feature>
<protein>
    <submittedName>
        <fullName evidence="2">Uncharacterized protein</fullName>
    </submittedName>
</protein>
<feature type="non-terminal residue" evidence="2">
    <location>
        <position position="1"/>
    </location>
</feature>
<organism evidence="2 3">
    <name type="scientific">Drosophila rubida</name>
    <dbReference type="NCBI Taxonomy" id="30044"/>
    <lineage>
        <taxon>Eukaryota</taxon>
        <taxon>Metazoa</taxon>
        <taxon>Ecdysozoa</taxon>
        <taxon>Arthropoda</taxon>
        <taxon>Hexapoda</taxon>
        <taxon>Insecta</taxon>
        <taxon>Pterygota</taxon>
        <taxon>Neoptera</taxon>
        <taxon>Endopterygota</taxon>
        <taxon>Diptera</taxon>
        <taxon>Brachycera</taxon>
        <taxon>Muscomorpha</taxon>
        <taxon>Ephydroidea</taxon>
        <taxon>Drosophilidae</taxon>
        <taxon>Drosophila</taxon>
    </lineage>
</organism>
<keyword evidence="3" id="KW-1185">Reference proteome</keyword>